<dbReference type="EMBL" id="LR796392">
    <property type="protein sequence ID" value="CAB4141594.1"/>
    <property type="molecule type" value="Genomic_DNA"/>
</dbReference>
<evidence type="ECO:0000313" key="1">
    <source>
        <dbReference type="EMBL" id="CAB4141594.1"/>
    </source>
</evidence>
<protein>
    <submittedName>
        <fullName evidence="1">Uncharacterized protein</fullName>
    </submittedName>
</protein>
<sequence length="74" mass="8148">MTQEQAAPTQVQIPGDSQITVQLTLAKVQQLVLVLQKQPFEIVSGFLPEILMQANSQVASIMINAKTEQQEAKQ</sequence>
<organism evidence="1">
    <name type="scientific">uncultured Caudovirales phage</name>
    <dbReference type="NCBI Taxonomy" id="2100421"/>
    <lineage>
        <taxon>Viruses</taxon>
        <taxon>Duplodnaviria</taxon>
        <taxon>Heunggongvirae</taxon>
        <taxon>Uroviricota</taxon>
        <taxon>Caudoviricetes</taxon>
        <taxon>Peduoviridae</taxon>
        <taxon>Maltschvirus</taxon>
        <taxon>Maltschvirus maltsch</taxon>
    </lineage>
</organism>
<reference evidence="1" key="1">
    <citation type="submission" date="2020-04" db="EMBL/GenBank/DDBJ databases">
        <authorList>
            <person name="Chiriac C."/>
            <person name="Salcher M."/>
            <person name="Ghai R."/>
            <person name="Kavagutti S V."/>
        </authorList>
    </citation>
    <scope>NUCLEOTIDE SEQUENCE</scope>
</reference>
<gene>
    <name evidence="1" type="ORF">UFOVP416_46</name>
</gene>
<proteinExistence type="predicted"/>
<name>A0A6J5M480_9CAUD</name>
<accession>A0A6J5M480</accession>